<organism evidence="1 2">
    <name type="scientific">Novosphingobium marinum</name>
    <dbReference type="NCBI Taxonomy" id="1514948"/>
    <lineage>
        <taxon>Bacteria</taxon>
        <taxon>Pseudomonadati</taxon>
        <taxon>Pseudomonadota</taxon>
        <taxon>Alphaproteobacteria</taxon>
        <taxon>Sphingomonadales</taxon>
        <taxon>Sphingomonadaceae</taxon>
        <taxon>Novosphingobium</taxon>
    </lineage>
</organism>
<accession>A0A7Z0BRL3</accession>
<protein>
    <submittedName>
        <fullName evidence="1">Uncharacterized protein</fullName>
    </submittedName>
</protein>
<sequence>MGHIIAEETSNGISPAEIRFELDAPSLIVISVFAKTRLYWQSAWLKCTLNDGSSEISKSECHPTAPWIGFHSVQTSYCFTGNSNYEYFFSGAVSQLGSAGGHSDFVRITAETFTIEDLEIFASGNPEASIVLNLQNQTLLNLAYTATAHFHRTDGSFRIISEITHHDPHNFGTKSKSPASGMTQFTCHAGQRILAKTKFDGNTHVASAGVEMAIGTKNFNTLIADEN</sequence>
<dbReference type="Proteomes" id="UP000522081">
    <property type="component" value="Unassembled WGS sequence"/>
</dbReference>
<dbReference type="AlphaFoldDB" id="A0A7Z0BRL3"/>
<gene>
    <name evidence="1" type="ORF">FHS75_000256</name>
</gene>
<dbReference type="EMBL" id="JACBZF010000001">
    <property type="protein sequence ID" value="NYH93951.1"/>
    <property type="molecule type" value="Genomic_DNA"/>
</dbReference>
<keyword evidence="2" id="KW-1185">Reference proteome</keyword>
<reference evidence="1 2" key="1">
    <citation type="submission" date="2020-07" db="EMBL/GenBank/DDBJ databases">
        <title>Genomic Encyclopedia of Type Strains, Phase IV (KMG-IV): sequencing the most valuable type-strain genomes for metagenomic binning, comparative biology and taxonomic classification.</title>
        <authorList>
            <person name="Goeker M."/>
        </authorList>
    </citation>
    <scope>NUCLEOTIDE SEQUENCE [LARGE SCALE GENOMIC DNA]</scope>
    <source>
        <strain evidence="1 2">DSM 29043</strain>
    </source>
</reference>
<comment type="caution">
    <text evidence="1">The sequence shown here is derived from an EMBL/GenBank/DDBJ whole genome shotgun (WGS) entry which is preliminary data.</text>
</comment>
<evidence type="ECO:0000313" key="1">
    <source>
        <dbReference type="EMBL" id="NYH93951.1"/>
    </source>
</evidence>
<name>A0A7Z0BRL3_9SPHN</name>
<evidence type="ECO:0000313" key="2">
    <source>
        <dbReference type="Proteomes" id="UP000522081"/>
    </source>
</evidence>
<dbReference type="RefSeq" id="WP_179405910.1">
    <property type="nucleotide sequence ID" value="NZ_BMGF01000001.1"/>
</dbReference>
<proteinExistence type="predicted"/>